<dbReference type="Proteomes" id="UP000011747">
    <property type="component" value="Unassembled WGS sequence"/>
</dbReference>
<dbReference type="SUPFAM" id="SSF103007">
    <property type="entry name" value="Hypothetical protein TT1725"/>
    <property type="match status" value="1"/>
</dbReference>
<keyword evidence="2" id="KW-1185">Reference proteome</keyword>
<reference evidence="1 2" key="1">
    <citation type="submission" date="2011-09" db="EMBL/GenBank/DDBJ databases">
        <title>The Genome Sequence of Bacillus smithii 7_3_47FAA.</title>
        <authorList>
            <consortium name="The Broad Institute Genome Sequencing Platform"/>
            <person name="Earl A."/>
            <person name="Ward D."/>
            <person name="Feldgarden M."/>
            <person name="Gevers D."/>
            <person name="Daigneault M."/>
            <person name="Strauss J."/>
            <person name="Allen-Vercoe E."/>
            <person name="Young S.K."/>
            <person name="Zeng Q."/>
            <person name="Gargeya S."/>
            <person name="Fitzgerald M."/>
            <person name="Haas B."/>
            <person name="Abouelleil A."/>
            <person name="Alvarado L."/>
            <person name="Arachchi H.M."/>
            <person name="Berlin A."/>
            <person name="Brown A."/>
            <person name="Chapman S.B."/>
            <person name="Chen Z."/>
            <person name="Dunbar C."/>
            <person name="Freedman E."/>
            <person name="Gearin G."/>
            <person name="Goldberg J."/>
            <person name="Griggs A."/>
            <person name="Gujja S."/>
            <person name="Heiman D."/>
            <person name="Howarth C."/>
            <person name="Larson L."/>
            <person name="Lui A."/>
            <person name="MacDonald P.J.P."/>
            <person name="Montmayeur A."/>
            <person name="Murphy C."/>
            <person name="Neiman D."/>
            <person name="Pearson M."/>
            <person name="Priest M."/>
            <person name="Roberts A."/>
            <person name="Saif S."/>
            <person name="Shea T."/>
            <person name="Shenoy N."/>
            <person name="Sisk P."/>
            <person name="Stolte C."/>
            <person name="Sykes S."/>
            <person name="Wortman J."/>
            <person name="Nusbaum C."/>
            <person name="Birren B."/>
        </authorList>
    </citation>
    <scope>NUCLEOTIDE SEQUENCE [LARGE SCALE GENOMIC DNA]</scope>
    <source>
        <strain evidence="1 2">7_3_47FAA</strain>
    </source>
</reference>
<dbReference type="PANTHER" id="PTHR36441">
    <property type="entry name" value="HYPOTHETICAL CYTOSOLIC PROTEIN"/>
    <property type="match status" value="1"/>
</dbReference>
<dbReference type="HOGENOM" id="CLU_149981_4_1_9"/>
<dbReference type="PANTHER" id="PTHR36441:SF1">
    <property type="entry name" value="DUF503 DOMAIN-CONTAINING PROTEIN"/>
    <property type="match status" value="1"/>
</dbReference>
<dbReference type="RefSeq" id="WP_003354626.1">
    <property type="nucleotide sequence ID" value="NZ_JH414757.1"/>
</dbReference>
<sequence>MTIGSLEVEFFIQDARSLKEKRAVLQRVLTRLKQKMNVSVAEIDHQDVWQRTRIAVVTVASSRQACERQLENALRYLDSFPEWERLSASYEWL</sequence>
<dbReference type="Pfam" id="PF04456">
    <property type="entry name" value="DUF503"/>
    <property type="match status" value="1"/>
</dbReference>
<evidence type="ECO:0008006" key="3">
    <source>
        <dbReference type="Google" id="ProtNLM"/>
    </source>
</evidence>
<dbReference type="EMBL" id="ACWF01000120">
    <property type="protein sequence ID" value="EHL76926.1"/>
    <property type="molecule type" value="Genomic_DNA"/>
</dbReference>
<comment type="caution">
    <text evidence="1">The sequence shown here is derived from an EMBL/GenBank/DDBJ whole genome shotgun (WGS) entry which is preliminary data.</text>
</comment>
<proteinExistence type="predicted"/>
<dbReference type="Gene3D" id="3.30.70.1120">
    <property type="entry name" value="TT1725-like"/>
    <property type="match status" value="1"/>
</dbReference>
<gene>
    <name evidence="1" type="ORF">HMPREF1015_00872</name>
</gene>
<accession>G9QMV5</accession>
<dbReference type="PATRIC" id="fig|665952.3.peg.2435"/>
<dbReference type="InterPro" id="IPR036746">
    <property type="entry name" value="TT1725-like_sf"/>
</dbReference>
<name>G9QMV5_9BACI</name>
<organism evidence="1 2">
    <name type="scientific">Bacillus smithii 7_3_47FAA</name>
    <dbReference type="NCBI Taxonomy" id="665952"/>
    <lineage>
        <taxon>Bacteria</taxon>
        <taxon>Bacillati</taxon>
        <taxon>Bacillota</taxon>
        <taxon>Bacilli</taxon>
        <taxon>Bacillales</taxon>
        <taxon>Bacillaceae</taxon>
        <taxon>Bacillus</taxon>
    </lineage>
</organism>
<dbReference type="GeneID" id="87581566"/>
<dbReference type="InterPro" id="IPR007546">
    <property type="entry name" value="DUF503"/>
</dbReference>
<evidence type="ECO:0000313" key="2">
    <source>
        <dbReference type="Proteomes" id="UP000011747"/>
    </source>
</evidence>
<dbReference type="AlphaFoldDB" id="G9QMV5"/>
<protein>
    <recommendedName>
        <fullName evidence="3">YlxP-like protein</fullName>
    </recommendedName>
</protein>
<evidence type="ECO:0000313" key="1">
    <source>
        <dbReference type="EMBL" id="EHL76926.1"/>
    </source>
</evidence>